<proteinExistence type="predicted"/>
<dbReference type="PANTHER" id="PTHR37822:SF2">
    <property type="entry name" value="SPORE PHOTOPRODUCT LYASE"/>
    <property type="match status" value="1"/>
</dbReference>
<dbReference type="GO" id="GO:0003913">
    <property type="term" value="F:DNA photolyase activity"/>
    <property type="evidence" value="ECO:0007669"/>
    <property type="project" value="TreeGrafter"/>
</dbReference>
<dbReference type="EMBL" id="FRAC01000032">
    <property type="protein sequence ID" value="SHL40627.1"/>
    <property type="molecule type" value="Genomic_DNA"/>
</dbReference>
<keyword evidence="3" id="KW-1185">Reference proteome</keyword>
<protein>
    <submittedName>
        <fullName evidence="2">Phosphorylase superfamily protein</fullName>
    </submittedName>
</protein>
<sequence length="317" mass="35577">MAFTAMLIISAALYSEAKPFIEFYNLKKDLSYPSFQVFRKEDTVLYITGTGPMEAAIITAAFLTRESPAAADLFLNIGICGSRRRDLPLGTPVLCNKLIEAETGRTYYPDILYTHPFREGSIITSCRRQTALPDSAEGSLVEDGFRNENSSTSENGFITSGATLPAENALSFADMEAAALYQAGRYFFQPHQMFFIKIISDYLMPAPPSLMEAIDVSRLVGDNVAVIAQWINGLLNKFSETTNDFTKEETEYIRQLSESLKLSVTMEHELTQYLRYCKLVKGDFLTITSLLAKEMPLPVKSKLEGKKYLDYFKKNLL</sequence>
<dbReference type="GO" id="GO:0042601">
    <property type="term" value="C:endospore-forming forespore"/>
    <property type="evidence" value="ECO:0007669"/>
    <property type="project" value="TreeGrafter"/>
</dbReference>
<dbReference type="GO" id="GO:0009116">
    <property type="term" value="P:nucleoside metabolic process"/>
    <property type="evidence" value="ECO:0007669"/>
    <property type="project" value="InterPro"/>
</dbReference>
<dbReference type="InterPro" id="IPR035994">
    <property type="entry name" value="Nucleoside_phosphorylase_sf"/>
</dbReference>
<dbReference type="PANTHER" id="PTHR37822">
    <property type="entry name" value="SPORE PHOTOPRODUCT LYASE-RELATED"/>
    <property type="match status" value="1"/>
</dbReference>
<name>A0A1M7AD50_9FIRM</name>
<dbReference type="SUPFAM" id="SSF53167">
    <property type="entry name" value="Purine and uridine phosphorylases"/>
    <property type="match status" value="1"/>
</dbReference>
<dbReference type="InterPro" id="IPR000845">
    <property type="entry name" value="Nucleoside_phosphorylase_d"/>
</dbReference>
<gene>
    <name evidence="2" type="ORF">SAMN02745136_04820</name>
</gene>
<dbReference type="InterPro" id="IPR049539">
    <property type="entry name" value="SPL"/>
</dbReference>
<dbReference type="GO" id="GO:0051539">
    <property type="term" value="F:4 iron, 4 sulfur cluster binding"/>
    <property type="evidence" value="ECO:0007669"/>
    <property type="project" value="TreeGrafter"/>
</dbReference>
<dbReference type="RefSeq" id="WP_073279733.1">
    <property type="nucleotide sequence ID" value="NZ_FRAC01000032.1"/>
</dbReference>
<evidence type="ECO:0000313" key="2">
    <source>
        <dbReference type="EMBL" id="SHL40627.1"/>
    </source>
</evidence>
<dbReference type="Gene3D" id="3.40.50.1580">
    <property type="entry name" value="Nucleoside phosphorylase domain"/>
    <property type="match status" value="1"/>
</dbReference>
<evidence type="ECO:0000313" key="3">
    <source>
        <dbReference type="Proteomes" id="UP000184386"/>
    </source>
</evidence>
<evidence type="ECO:0000259" key="1">
    <source>
        <dbReference type="Pfam" id="PF01048"/>
    </source>
</evidence>
<accession>A0A1M7AD50</accession>
<organism evidence="2 3">
    <name type="scientific">Anaerocolumna jejuensis DSM 15929</name>
    <dbReference type="NCBI Taxonomy" id="1121322"/>
    <lineage>
        <taxon>Bacteria</taxon>
        <taxon>Bacillati</taxon>
        <taxon>Bacillota</taxon>
        <taxon>Clostridia</taxon>
        <taxon>Lachnospirales</taxon>
        <taxon>Lachnospiraceae</taxon>
        <taxon>Anaerocolumna</taxon>
    </lineage>
</organism>
<dbReference type="Proteomes" id="UP000184386">
    <property type="component" value="Unassembled WGS sequence"/>
</dbReference>
<feature type="domain" description="Nucleoside phosphorylase" evidence="1">
    <location>
        <begin position="43"/>
        <end position="227"/>
    </location>
</feature>
<dbReference type="AlphaFoldDB" id="A0A1M7AD50"/>
<dbReference type="Pfam" id="PF01048">
    <property type="entry name" value="PNP_UDP_1"/>
    <property type="match status" value="1"/>
</dbReference>
<dbReference type="OrthoDB" id="21362at2"/>
<reference evidence="2 3" key="1">
    <citation type="submission" date="2016-11" db="EMBL/GenBank/DDBJ databases">
        <authorList>
            <person name="Jaros S."/>
            <person name="Januszkiewicz K."/>
            <person name="Wedrychowicz H."/>
        </authorList>
    </citation>
    <scope>NUCLEOTIDE SEQUENCE [LARGE SCALE GENOMIC DNA]</scope>
    <source>
        <strain evidence="2 3">DSM 15929</strain>
    </source>
</reference>
<dbReference type="STRING" id="1121322.SAMN02745136_04820"/>
<dbReference type="GO" id="GO:1904047">
    <property type="term" value="F:S-adenosyl-L-methionine binding"/>
    <property type="evidence" value="ECO:0007669"/>
    <property type="project" value="TreeGrafter"/>
</dbReference>